<dbReference type="Gramene" id="TraesNOR3B03G01695280.1">
    <property type="protein sequence ID" value="TraesNOR3B03G01695280.1.CDS1"/>
    <property type="gene ID" value="TraesNOR3B03G01695280"/>
</dbReference>
<keyword evidence="1" id="KW-0732">Signal</keyword>
<reference evidence="2" key="1">
    <citation type="submission" date="2018-08" db="EMBL/GenBank/DDBJ databases">
        <authorList>
            <person name="Rossello M."/>
        </authorList>
    </citation>
    <scope>NUCLEOTIDE SEQUENCE [LARGE SCALE GENOMIC DNA]</scope>
    <source>
        <strain evidence="2">cv. Chinese Spring</strain>
    </source>
</reference>
<accession>A0A3B6FSK4</accession>
<keyword evidence="3" id="KW-1185">Reference proteome</keyword>
<name>A0A3B6FSK4_WHEAT</name>
<dbReference type="EnsemblPlants" id="TraesCS3B02G301300.1">
    <property type="protein sequence ID" value="TraesCS3B02G301300.1.cds1"/>
    <property type="gene ID" value="TraesCS3B02G301300"/>
</dbReference>
<dbReference type="Gramene" id="TraesCS3B03G0775800.1">
    <property type="protein sequence ID" value="TraesCS3B03G0775800.1.CDS1"/>
    <property type="gene ID" value="TraesCS3B03G0775800"/>
</dbReference>
<dbReference type="Gramene" id="TraesMAC3B03G01672450.1">
    <property type="protein sequence ID" value="TraesMAC3B03G01672450.1.CDS1"/>
    <property type="gene ID" value="TraesMAC3B03G01672450"/>
</dbReference>
<protein>
    <submittedName>
        <fullName evidence="2">Uncharacterized protein</fullName>
    </submittedName>
</protein>
<evidence type="ECO:0000313" key="2">
    <source>
        <dbReference type="EnsemblPlants" id="TraesCS3B02G301300.1.cds1"/>
    </source>
</evidence>
<dbReference type="Gramene" id="TraesJUL3B03G01685640.1">
    <property type="protein sequence ID" value="TraesJUL3B03G01685640.1.CDS1"/>
    <property type="gene ID" value="TraesJUL3B03G01685640"/>
</dbReference>
<reference evidence="2" key="2">
    <citation type="submission" date="2018-10" db="UniProtKB">
        <authorList>
            <consortium name="EnsemblPlants"/>
        </authorList>
    </citation>
    <scope>IDENTIFICATION</scope>
</reference>
<dbReference type="Gramene" id="TraesCS3B02G301300.1">
    <property type="protein sequence ID" value="TraesCS3B02G301300.1.cds1"/>
    <property type="gene ID" value="TraesCS3B02G301300"/>
</dbReference>
<feature type="chain" id="PRO_5017442367" evidence="1">
    <location>
        <begin position="18"/>
        <end position="180"/>
    </location>
</feature>
<evidence type="ECO:0000256" key="1">
    <source>
        <dbReference type="SAM" id="SignalP"/>
    </source>
</evidence>
<organism evidence="2">
    <name type="scientific">Triticum aestivum</name>
    <name type="common">Wheat</name>
    <dbReference type="NCBI Taxonomy" id="4565"/>
    <lineage>
        <taxon>Eukaryota</taxon>
        <taxon>Viridiplantae</taxon>
        <taxon>Streptophyta</taxon>
        <taxon>Embryophyta</taxon>
        <taxon>Tracheophyta</taxon>
        <taxon>Spermatophyta</taxon>
        <taxon>Magnoliopsida</taxon>
        <taxon>Liliopsida</taxon>
        <taxon>Poales</taxon>
        <taxon>Poaceae</taxon>
        <taxon>BOP clade</taxon>
        <taxon>Pooideae</taxon>
        <taxon>Triticodae</taxon>
        <taxon>Triticeae</taxon>
        <taxon>Triticinae</taxon>
        <taxon>Triticum</taxon>
    </lineage>
</organism>
<dbReference type="Gramene" id="TraesARI3B03G01695820.1">
    <property type="protein sequence ID" value="TraesARI3B03G01695820.1.CDS1"/>
    <property type="gene ID" value="TraesARI3B03G01695820"/>
</dbReference>
<dbReference type="AlphaFoldDB" id="A0A3B6FSK4"/>
<proteinExistence type="predicted"/>
<dbReference type="Proteomes" id="UP000019116">
    <property type="component" value="Chromosome 3B"/>
</dbReference>
<evidence type="ECO:0000313" key="3">
    <source>
        <dbReference type="Proteomes" id="UP000019116"/>
    </source>
</evidence>
<dbReference type="SMR" id="A0A3B6FSK4"/>
<sequence>MLRLLLLLWNLFDPLFATEALVFASFYSEASVTMLGGMNMMGDDDLSRAVAPYLPQGGQAPVNIPEGRPLIVEEEGRLALVLDLQNQIGTLLKNIDLNSFQNHHFEEESASDLAAAALLHKEEYLNDHTKLWEVREGLNRYRDSSRFYFRVVKWVKVERKVRSGELPRMFIIDDDGEGEG</sequence>
<feature type="signal peptide" evidence="1">
    <location>
        <begin position="1"/>
        <end position="17"/>
    </location>
</feature>